<protein>
    <submittedName>
        <fullName evidence="1">Uncharacterized protein</fullName>
    </submittedName>
</protein>
<keyword evidence="2" id="KW-1185">Reference proteome</keyword>
<reference evidence="1 2" key="1">
    <citation type="submission" date="2020-07" db="EMBL/GenBank/DDBJ databases">
        <authorList>
            <person name="Criscuolo A."/>
        </authorList>
    </citation>
    <scope>NUCLEOTIDE SEQUENCE [LARGE SCALE GENOMIC DNA]</scope>
    <source>
        <strain evidence="2">CIP 111030</strain>
    </source>
</reference>
<organism evidence="1 2">
    <name type="scientific">Phocicoccus schoeneichii</name>
    <dbReference type="NCBI Taxonomy" id="1812261"/>
    <lineage>
        <taxon>Bacteria</taxon>
        <taxon>Bacillati</taxon>
        <taxon>Bacillota</taxon>
        <taxon>Bacilli</taxon>
        <taxon>Bacillales</taxon>
        <taxon>Salinicoccaceae</taxon>
        <taxon>Phocicoccus</taxon>
    </lineage>
</organism>
<gene>
    <name evidence="1" type="ORF">JEOSCH030_01654</name>
</gene>
<name>A0A6V7RMK8_9BACL</name>
<accession>A0A6V7RMK8</accession>
<dbReference type="Proteomes" id="UP000521032">
    <property type="component" value="Unassembled WGS sequence"/>
</dbReference>
<comment type="caution">
    <text evidence="1">The sequence shown here is derived from an EMBL/GenBank/DDBJ whole genome shotgun (WGS) entry which is preliminary data.</text>
</comment>
<dbReference type="RefSeq" id="WP_186088459.1">
    <property type="nucleotide sequence ID" value="NZ_BMDB01000004.1"/>
</dbReference>
<evidence type="ECO:0000313" key="2">
    <source>
        <dbReference type="Proteomes" id="UP000521032"/>
    </source>
</evidence>
<sequence length="88" mass="10611">MRIFHDYTDLLSKFLFDLKKAEIADDEYVYVTREVEQSIYDSNTNDVAKYNPVSSYYLYLDKIEDSISYERIKVIHLIDELTTINNWR</sequence>
<dbReference type="EMBL" id="CAJEWE010000011">
    <property type="protein sequence ID" value="CAD2079530.1"/>
    <property type="molecule type" value="Genomic_DNA"/>
</dbReference>
<dbReference type="AlphaFoldDB" id="A0A6V7RMK8"/>
<proteinExistence type="predicted"/>
<evidence type="ECO:0000313" key="1">
    <source>
        <dbReference type="EMBL" id="CAD2079530.1"/>
    </source>
</evidence>